<proteinExistence type="predicted"/>
<evidence type="ECO:0000256" key="1">
    <source>
        <dbReference type="ARBA" id="ARBA00022491"/>
    </source>
</evidence>
<dbReference type="Pfam" id="PF13411">
    <property type="entry name" value="MerR_1"/>
    <property type="match status" value="1"/>
</dbReference>
<organism evidence="6 7">
    <name type="scientific">Terrisporobacter glycolicus ATCC 14880 = DSM 1288</name>
    <dbReference type="NCBI Taxonomy" id="1121315"/>
    <lineage>
        <taxon>Bacteria</taxon>
        <taxon>Bacillati</taxon>
        <taxon>Bacillota</taxon>
        <taxon>Clostridia</taxon>
        <taxon>Peptostreptococcales</taxon>
        <taxon>Peptostreptococcaceae</taxon>
        <taxon>Terrisporobacter</taxon>
    </lineage>
</organism>
<keyword evidence="2" id="KW-0805">Transcription regulation</keyword>
<dbReference type="InterPro" id="IPR000551">
    <property type="entry name" value="MerR-type_HTH_dom"/>
</dbReference>
<dbReference type="PROSITE" id="PS50937">
    <property type="entry name" value="HTH_MERR_2"/>
    <property type="match status" value="1"/>
</dbReference>
<dbReference type="InterPro" id="IPR009061">
    <property type="entry name" value="DNA-bd_dom_put_sf"/>
</dbReference>
<evidence type="ECO:0000313" key="6">
    <source>
        <dbReference type="EMBL" id="WWD83162.1"/>
    </source>
</evidence>
<dbReference type="InterPro" id="IPR047057">
    <property type="entry name" value="MerR_fam"/>
</dbReference>
<accession>A0ABZ2ETC1</accession>
<evidence type="ECO:0000256" key="4">
    <source>
        <dbReference type="ARBA" id="ARBA00023163"/>
    </source>
</evidence>
<name>A0ABZ2ETC1_9FIRM</name>
<dbReference type="PANTHER" id="PTHR30204:SF69">
    <property type="entry name" value="MERR-FAMILY TRANSCRIPTIONAL REGULATOR"/>
    <property type="match status" value="1"/>
</dbReference>
<dbReference type="EMBL" id="CP117523">
    <property type="protein sequence ID" value="WWD83162.1"/>
    <property type="molecule type" value="Genomic_DNA"/>
</dbReference>
<sequence>MEWKMTVGQMSKLFNITAETLRHYDRIGLLKPMINEENGYRYYSIKEMEMLDLILDAKYLELPLSNIKEVIGNKSIENYIELIELQEKTIDEKIDHLLKIKEQAKEKKQILNEMMNFKNNYNFEQLNIVQEENTIIYIPNEAIINRKVTQKDALSKSMYLEQWMISYRAKDCNTLIYDEANMGIYEKDAHNLIIPDSKKIFKKTYSGKAIKTKFVGTFEELEEYIISILNHYYKNDKELNLNINVSWIWSVYNEKGTINFMEITIPLEV</sequence>
<protein>
    <recommendedName>
        <fullName evidence="5">HTH merR-type domain-containing protein</fullName>
    </recommendedName>
</protein>
<evidence type="ECO:0000259" key="5">
    <source>
        <dbReference type="PROSITE" id="PS50937"/>
    </source>
</evidence>
<feature type="domain" description="HTH merR-type" evidence="5">
    <location>
        <begin position="4"/>
        <end position="73"/>
    </location>
</feature>
<reference evidence="6 7" key="1">
    <citation type="journal article" date="2023" name="PLoS ONE">
        <title>Genome-based metabolic and phylogenomic analysis of three Terrisporobacter species.</title>
        <authorList>
            <person name="Boer T."/>
            <person name="Bengelsdorf F.R."/>
            <person name="Bomeke M."/>
            <person name="Daniel R."/>
            <person name="Poehlein A."/>
        </authorList>
    </citation>
    <scope>NUCLEOTIDE SEQUENCE [LARGE SCALE GENOMIC DNA]</scope>
    <source>
        <strain evidence="6 7">DSM 1288</strain>
    </source>
</reference>
<gene>
    <name evidence="6" type="ORF">TEGL_15680</name>
</gene>
<evidence type="ECO:0000256" key="2">
    <source>
        <dbReference type="ARBA" id="ARBA00023015"/>
    </source>
</evidence>
<dbReference type="Gene3D" id="1.10.1660.10">
    <property type="match status" value="1"/>
</dbReference>
<dbReference type="SUPFAM" id="SSF46955">
    <property type="entry name" value="Putative DNA-binding domain"/>
    <property type="match status" value="1"/>
</dbReference>
<evidence type="ECO:0000256" key="3">
    <source>
        <dbReference type="ARBA" id="ARBA00023125"/>
    </source>
</evidence>
<keyword evidence="1" id="KW-0678">Repressor</keyword>
<dbReference type="RefSeq" id="WP_018590285.1">
    <property type="nucleotide sequence ID" value="NZ_CP117523.1"/>
</dbReference>
<dbReference type="SMART" id="SM00422">
    <property type="entry name" value="HTH_MERR"/>
    <property type="match status" value="1"/>
</dbReference>
<evidence type="ECO:0000313" key="7">
    <source>
        <dbReference type="Proteomes" id="UP001348492"/>
    </source>
</evidence>
<keyword evidence="3" id="KW-0238">DNA-binding</keyword>
<dbReference type="Proteomes" id="UP001348492">
    <property type="component" value="Chromosome"/>
</dbReference>
<keyword evidence="7" id="KW-1185">Reference proteome</keyword>
<keyword evidence="4" id="KW-0804">Transcription</keyword>
<dbReference type="PANTHER" id="PTHR30204">
    <property type="entry name" value="REDOX-CYCLING DRUG-SENSING TRANSCRIPTIONAL ACTIVATOR SOXR"/>
    <property type="match status" value="1"/>
</dbReference>